<organism evidence="2 3">
    <name type="scientific">Pedococcus aerophilus</name>
    <dbReference type="NCBI Taxonomy" id="436356"/>
    <lineage>
        <taxon>Bacteria</taxon>
        <taxon>Bacillati</taxon>
        <taxon>Actinomycetota</taxon>
        <taxon>Actinomycetes</taxon>
        <taxon>Micrococcales</taxon>
        <taxon>Intrasporangiaceae</taxon>
        <taxon>Pedococcus</taxon>
    </lineage>
</organism>
<gene>
    <name evidence="2" type="ORF">GCM10009867_20900</name>
</gene>
<name>A0ABP6H3P3_9MICO</name>
<proteinExistence type="predicted"/>
<feature type="compositionally biased region" description="Basic and acidic residues" evidence="1">
    <location>
        <begin position="406"/>
        <end position="424"/>
    </location>
</feature>
<dbReference type="Proteomes" id="UP001501326">
    <property type="component" value="Unassembled WGS sequence"/>
</dbReference>
<evidence type="ECO:0000313" key="2">
    <source>
        <dbReference type="EMBL" id="GAA2736368.1"/>
    </source>
</evidence>
<evidence type="ECO:0000256" key="1">
    <source>
        <dbReference type="SAM" id="MobiDB-lite"/>
    </source>
</evidence>
<reference evidence="3" key="1">
    <citation type="journal article" date="2019" name="Int. J. Syst. Evol. Microbiol.">
        <title>The Global Catalogue of Microorganisms (GCM) 10K type strain sequencing project: providing services to taxonomists for standard genome sequencing and annotation.</title>
        <authorList>
            <consortium name="The Broad Institute Genomics Platform"/>
            <consortium name="The Broad Institute Genome Sequencing Center for Infectious Disease"/>
            <person name="Wu L."/>
            <person name="Ma J."/>
        </authorList>
    </citation>
    <scope>NUCLEOTIDE SEQUENCE [LARGE SCALE GENOMIC DNA]</scope>
    <source>
        <strain evidence="3">JCM 16378</strain>
    </source>
</reference>
<evidence type="ECO:0000313" key="3">
    <source>
        <dbReference type="Proteomes" id="UP001501326"/>
    </source>
</evidence>
<comment type="caution">
    <text evidence="2">The sequence shown here is derived from an EMBL/GenBank/DDBJ whole genome shotgun (WGS) entry which is preliminary data.</text>
</comment>
<dbReference type="EMBL" id="BAAARN010000001">
    <property type="protein sequence ID" value="GAA2736368.1"/>
    <property type="molecule type" value="Genomic_DNA"/>
</dbReference>
<accession>A0ABP6H3P3</accession>
<keyword evidence="3" id="KW-1185">Reference proteome</keyword>
<dbReference type="RefSeq" id="WP_344192877.1">
    <property type="nucleotide sequence ID" value="NZ_BAAARN010000001.1"/>
</dbReference>
<protein>
    <submittedName>
        <fullName evidence="2">Uncharacterized protein</fullName>
    </submittedName>
</protein>
<feature type="region of interest" description="Disordered" evidence="1">
    <location>
        <begin position="386"/>
        <end position="424"/>
    </location>
</feature>
<sequence>MDDEIQLISDGEGLAVIGERGAVERFLASEGLESKDLGLPRLSKALRAGSSVATAGSEVAANSGQWVKLTKQSAELVNKYGLSETAKNVHSGVVRNDKGQIKGILTFAKGTGAKGLTNPALLAGAAGLMAQLAMQQAMDEITQYLEVIDAKVDDILRTQKDSVIADMIGVQLVIEEAMTIRDTVGRVSDITWSKVQGTTWTVARTQAYALGELDALAKNVESQRKISDLVDKSKEADTKSREWLAVLARCFQLQDAIAVLELDRMLDAAPDELEQHRVGLRIARANRLDAIGQTTENLMSRLEAAASTANDKVLLHPTGSRDVVRASNHVATAVTDLQSRLGLEGGRQSLEARRWTHAAADAKDRAIERGAGGADVARRLGTDSLRVGTESLGRAKSASGKLSGRIGERSLRRRGRDEAGSDED</sequence>